<dbReference type="RefSeq" id="WP_235751862.1">
    <property type="nucleotide sequence ID" value="NZ_LR882944.1"/>
</dbReference>
<protein>
    <submittedName>
        <fullName evidence="1">Uncharacterized protein</fullName>
    </submittedName>
</protein>
<sequence>MSQEPDYEAQKAELIAELQARGIKHTHENIVRIAKCADDRIVFLETGDEKRGLQHILAKADQFARIGINEDEIVDVVMGGITKGSIVSSQGRDTVNPRPVYQFIHKGEIKYIAVTIGNNGYIVGANPRTKLK</sequence>
<evidence type="ECO:0000313" key="1">
    <source>
        <dbReference type="EMBL" id="CUM59650.1"/>
    </source>
</evidence>
<proteinExistence type="predicted"/>
<reference evidence="1" key="1">
    <citation type="submission" date="2015-09" db="EMBL/GenBank/DDBJ databases">
        <authorList>
            <person name="Jackson K.R."/>
            <person name="Lunt B.L."/>
            <person name="Fisher J.N.B."/>
            <person name="Gardner A.V."/>
            <person name="Bailey M.E."/>
            <person name="Deus L.M."/>
            <person name="Earl A.S."/>
            <person name="Gibby P.D."/>
            <person name="Hartmann K.A."/>
            <person name="Liu J.E."/>
            <person name="Manci A.M."/>
            <person name="Nielsen D.A."/>
            <person name="Solomon M.B."/>
            <person name="Breakwell D.P."/>
            <person name="Burnett S.H."/>
            <person name="Grose J.H."/>
        </authorList>
    </citation>
    <scope>NUCLEOTIDE SEQUENCE</scope>
    <source>
        <strain evidence="1">7805</strain>
    </source>
</reference>
<organism evidence="1">
    <name type="scientific">Planktothrix agardhii</name>
    <name type="common">Oscillatoria agardhii</name>
    <dbReference type="NCBI Taxonomy" id="1160"/>
    <lineage>
        <taxon>Bacteria</taxon>
        <taxon>Bacillati</taxon>
        <taxon>Cyanobacteriota</taxon>
        <taxon>Cyanophyceae</taxon>
        <taxon>Oscillatoriophycideae</taxon>
        <taxon>Oscillatoriales</taxon>
        <taxon>Microcoleaceae</taxon>
        <taxon>Planktothrix</taxon>
    </lineage>
</organism>
<dbReference type="EMBL" id="LO018304">
    <property type="protein sequence ID" value="CUM59650.1"/>
    <property type="molecule type" value="Genomic_DNA"/>
</dbReference>
<gene>
    <name evidence="1" type="ORF">PLAM_1683</name>
</gene>
<name>A0A1J1JDZ2_PLAAG</name>
<dbReference type="AlphaFoldDB" id="A0A1J1JDZ2"/>
<accession>A0A1J1JDZ2</accession>